<evidence type="ECO:0000313" key="3">
    <source>
        <dbReference type="EMBL" id="GEP54366.1"/>
    </source>
</evidence>
<comment type="caution">
    <text evidence="3">The sequence shown here is derived from an EMBL/GenBank/DDBJ whole genome shotgun (WGS) entry which is preliminary data.</text>
</comment>
<dbReference type="Gene3D" id="3.40.50.2300">
    <property type="match status" value="1"/>
</dbReference>
<dbReference type="InterPro" id="IPR011006">
    <property type="entry name" value="CheY-like_superfamily"/>
</dbReference>
<feature type="modified residue" description="4-aspartylphosphate" evidence="1">
    <location>
        <position position="41"/>
    </location>
</feature>
<sequence length="107" mass="11959">MRSALAAYLRECGYDVVEAGTTEEATQALRLDMKFDLAFLDVEGDDGAGFQLAQTIRKHRPEVRVVLAAGVPRAAAEAGDLCEHGPTRRKPYDHRTLERHIRRLLAR</sequence>
<keyword evidence="1" id="KW-0597">Phosphoprotein</keyword>
<name>A0A512N5V8_9HYPH</name>
<evidence type="ECO:0000256" key="1">
    <source>
        <dbReference type="PROSITE-ProRule" id="PRU00169"/>
    </source>
</evidence>
<accession>A0A512N5V8</accession>
<dbReference type="Pfam" id="PF00072">
    <property type="entry name" value="Response_reg"/>
    <property type="match status" value="1"/>
</dbReference>
<evidence type="ECO:0000313" key="4">
    <source>
        <dbReference type="Proteomes" id="UP000321058"/>
    </source>
</evidence>
<dbReference type="InterPro" id="IPR001789">
    <property type="entry name" value="Sig_transdc_resp-reg_receiver"/>
</dbReference>
<protein>
    <recommendedName>
        <fullName evidence="2">Response regulatory domain-containing protein</fullName>
    </recommendedName>
</protein>
<feature type="domain" description="Response regulatory" evidence="2">
    <location>
        <begin position="1"/>
        <end position="105"/>
    </location>
</feature>
<dbReference type="GO" id="GO:0000160">
    <property type="term" value="P:phosphorelay signal transduction system"/>
    <property type="evidence" value="ECO:0007669"/>
    <property type="project" value="InterPro"/>
</dbReference>
<dbReference type="SUPFAM" id="SSF52172">
    <property type="entry name" value="CheY-like"/>
    <property type="match status" value="1"/>
</dbReference>
<dbReference type="CDD" id="cd00156">
    <property type="entry name" value="REC"/>
    <property type="match status" value="1"/>
</dbReference>
<organism evidence="3 4">
    <name type="scientific">Reyranella soli</name>
    <dbReference type="NCBI Taxonomy" id="1230389"/>
    <lineage>
        <taxon>Bacteria</taxon>
        <taxon>Pseudomonadati</taxon>
        <taxon>Pseudomonadota</taxon>
        <taxon>Alphaproteobacteria</taxon>
        <taxon>Hyphomicrobiales</taxon>
        <taxon>Reyranellaceae</taxon>
        <taxon>Reyranella</taxon>
    </lineage>
</organism>
<gene>
    <name evidence="3" type="ORF">RSO01_15320</name>
</gene>
<proteinExistence type="predicted"/>
<dbReference type="AlphaFoldDB" id="A0A512N5V8"/>
<dbReference type="EMBL" id="BKAJ01000030">
    <property type="protein sequence ID" value="GEP54366.1"/>
    <property type="molecule type" value="Genomic_DNA"/>
</dbReference>
<keyword evidence="4" id="KW-1185">Reference proteome</keyword>
<reference evidence="3 4" key="1">
    <citation type="submission" date="2019-07" db="EMBL/GenBank/DDBJ databases">
        <title>Whole genome shotgun sequence of Reyranella soli NBRC 108950.</title>
        <authorList>
            <person name="Hosoyama A."/>
            <person name="Uohara A."/>
            <person name="Ohji S."/>
            <person name="Ichikawa N."/>
        </authorList>
    </citation>
    <scope>NUCLEOTIDE SEQUENCE [LARGE SCALE GENOMIC DNA]</scope>
    <source>
        <strain evidence="3 4">NBRC 108950</strain>
    </source>
</reference>
<evidence type="ECO:0000259" key="2">
    <source>
        <dbReference type="PROSITE" id="PS50110"/>
    </source>
</evidence>
<dbReference type="Proteomes" id="UP000321058">
    <property type="component" value="Unassembled WGS sequence"/>
</dbReference>
<dbReference type="PROSITE" id="PS50110">
    <property type="entry name" value="RESPONSE_REGULATORY"/>
    <property type="match status" value="1"/>
</dbReference>